<sequence length="141" mass="15190">MSLLQFLVYSRSGDLLYNTVYSPVSPAPDPTSEDERCKLVFGLLFSLKELTASLSPPSAPSAPSAIDTPLATLHVHETATGYRFCAFSAPGSPPLAGHLKAVFEEVWVPHVSRSPLWGGGGVEGTGFEVELEAYLKRNNLR</sequence>
<dbReference type="Gene3D" id="3.30.450.70">
    <property type="match status" value="1"/>
</dbReference>
<dbReference type="InterPro" id="IPR007233">
    <property type="entry name" value="TRAPPC"/>
</dbReference>
<comment type="similarity">
    <text evidence="5">Belongs to the TRAPP small subunits family. BET5 subfamily.</text>
</comment>
<evidence type="ECO:0000256" key="4">
    <source>
        <dbReference type="ARBA" id="ARBA00023034"/>
    </source>
</evidence>
<comment type="caution">
    <text evidence="7">The sequence shown here is derived from an EMBL/GenBank/DDBJ whole genome shotgun (WGS) entry which is preliminary data.</text>
</comment>
<dbReference type="SMART" id="SM01399">
    <property type="entry name" value="Sybindin"/>
    <property type="match status" value="1"/>
</dbReference>
<comment type="subunit">
    <text evidence="6">Part of the multisubunit transport protein particle (TRAPP) complex.</text>
</comment>
<dbReference type="EMBL" id="BRYB01006439">
    <property type="protein sequence ID" value="GMI57716.1"/>
    <property type="molecule type" value="Genomic_DNA"/>
</dbReference>
<evidence type="ECO:0000256" key="5">
    <source>
        <dbReference type="ARBA" id="ARBA00038167"/>
    </source>
</evidence>
<keyword evidence="8" id="KW-1185">Reference proteome</keyword>
<evidence type="ECO:0000256" key="2">
    <source>
        <dbReference type="ARBA" id="ARBA00022824"/>
    </source>
</evidence>
<dbReference type="InterPro" id="IPR011012">
    <property type="entry name" value="Longin-like_dom_sf"/>
</dbReference>
<reference evidence="7 8" key="1">
    <citation type="journal article" date="2023" name="Commun. Biol.">
        <title>Genome analysis of Parmales, the sister group of diatoms, reveals the evolutionary specialization of diatoms from phago-mixotrophs to photoautotrophs.</title>
        <authorList>
            <person name="Ban H."/>
            <person name="Sato S."/>
            <person name="Yoshikawa S."/>
            <person name="Yamada K."/>
            <person name="Nakamura Y."/>
            <person name="Ichinomiya M."/>
            <person name="Sato N."/>
            <person name="Blanc-Mathieu R."/>
            <person name="Endo H."/>
            <person name="Kuwata A."/>
            <person name="Ogata H."/>
        </authorList>
    </citation>
    <scope>NUCLEOTIDE SEQUENCE [LARGE SCALE GENOMIC DNA]</scope>
</reference>
<protein>
    <recommendedName>
        <fullName evidence="6">Trafficking protein particle complex subunit</fullName>
    </recommendedName>
</protein>
<name>A0ABQ6NDD5_9STRA</name>
<keyword evidence="3 6" id="KW-0931">ER-Golgi transport</keyword>
<proteinExistence type="inferred from homology"/>
<accession>A0ABQ6NDD5</accession>
<dbReference type="PANTHER" id="PTHR23249:SF16">
    <property type="entry name" value="TRAFFICKING PROTEIN PARTICLE COMPLEX SUBUNIT 1"/>
    <property type="match status" value="1"/>
</dbReference>
<evidence type="ECO:0000256" key="6">
    <source>
        <dbReference type="RuleBase" id="RU366065"/>
    </source>
</evidence>
<evidence type="ECO:0000256" key="1">
    <source>
        <dbReference type="ARBA" id="ARBA00022448"/>
    </source>
</evidence>
<organism evidence="7 8">
    <name type="scientific">Tetraparma gracilis</name>
    <dbReference type="NCBI Taxonomy" id="2962635"/>
    <lineage>
        <taxon>Eukaryota</taxon>
        <taxon>Sar</taxon>
        <taxon>Stramenopiles</taxon>
        <taxon>Ochrophyta</taxon>
        <taxon>Bolidophyceae</taxon>
        <taxon>Parmales</taxon>
        <taxon>Triparmaceae</taxon>
        <taxon>Tetraparma</taxon>
    </lineage>
</organism>
<evidence type="ECO:0000256" key="3">
    <source>
        <dbReference type="ARBA" id="ARBA00022892"/>
    </source>
</evidence>
<evidence type="ECO:0000313" key="7">
    <source>
        <dbReference type="EMBL" id="GMI57716.1"/>
    </source>
</evidence>
<dbReference type="Pfam" id="PF04099">
    <property type="entry name" value="Sybindin"/>
    <property type="match status" value="1"/>
</dbReference>
<dbReference type="Proteomes" id="UP001165060">
    <property type="component" value="Unassembled WGS sequence"/>
</dbReference>
<keyword evidence="4 6" id="KW-0333">Golgi apparatus</keyword>
<keyword evidence="1 6" id="KW-0813">Transport</keyword>
<gene>
    <name evidence="7" type="ORF">TeGR_g9976</name>
</gene>
<dbReference type="SUPFAM" id="SSF64356">
    <property type="entry name" value="SNARE-like"/>
    <property type="match status" value="1"/>
</dbReference>
<dbReference type="PANTHER" id="PTHR23249">
    <property type="entry name" value="TRAFFICKING PROTEIN PARTICLE COMPLEX SUBUNIT"/>
    <property type="match status" value="1"/>
</dbReference>
<keyword evidence="2 6" id="KW-0256">Endoplasmic reticulum</keyword>
<comment type="subcellular location">
    <subcellularLocation>
        <location evidence="6">Endoplasmic reticulum</location>
    </subcellularLocation>
    <subcellularLocation>
        <location evidence="6">Golgi apparatus</location>
        <location evidence="6">cis-Golgi network</location>
    </subcellularLocation>
</comment>
<evidence type="ECO:0000313" key="8">
    <source>
        <dbReference type="Proteomes" id="UP001165060"/>
    </source>
</evidence>